<proteinExistence type="predicted"/>
<sequence length="240" mass="26323">MIEASNRLFAFDDEWPGKPGQPMLGHGAWPADSTMPGAALPSRVAEVRQAWLVGTTNNRAEREMEPSRLEPTCLEMRGPEPLVLAQSGAPKRALADPTWMILRRTSAHPSIPPRRHALDADPASKEVSLTSSAGSLLLSSSANPILTECFPPRDRLIEDEVDLDVTLFRRVRTLSGRPGDFSRLSGRADLEHKHSCSALTAPACVRSACNIARSNRRSFRHGIRNHQELSVEQRAEAPGL</sequence>
<accession>A0A2U3DRB9</accession>
<organism evidence="1 2">
    <name type="scientific">Purpureocillium lilacinum</name>
    <name type="common">Paecilomyces lilacinus</name>
    <dbReference type="NCBI Taxonomy" id="33203"/>
    <lineage>
        <taxon>Eukaryota</taxon>
        <taxon>Fungi</taxon>
        <taxon>Dikarya</taxon>
        <taxon>Ascomycota</taxon>
        <taxon>Pezizomycotina</taxon>
        <taxon>Sordariomycetes</taxon>
        <taxon>Hypocreomycetidae</taxon>
        <taxon>Hypocreales</taxon>
        <taxon>Ophiocordycipitaceae</taxon>
        <taxon>Purpureocillium</taxon>
    </lineage>
</organism>
<name>A0A2U3DRB9_PURLI</name>
<evidence type="ECO:0000313" key="1">
    <source>
        <dbReference type="EMBL" id="PWI64801.1"/>
    </source>
</evidence>
<dbReference type="EMBL" id="LCWV01000044">
    <property type="protein sequence ID" value="PWI64801.1"/>
    <property type="molecule type" value="Genomic_DNA"/>
</dbReference>
<dbReference type="AlphaFoldDB" id="A0A2U3DRB9"/>
<dbReference type="Proteomes" id="UP000245956">
    <property type="component" value="Unassembled WGS sequence"/>
</dbReference>
<protein>
    <submittedName>
        <fullName evidence="1">Uncharacterized protein</fullName>
    </submittedName>
</protein>
<comment type="caution">
    <text evidence="1">The sequence shown here is derived from an EMBL/GenBank/DDBJ whole genome shotgun (WGS) entry which is preliminary data.</text>
</comment>
<reference evidence="1 2" key="1">
    <citation type="journal article" date="2016" name="Front. Microbiol.">
        <title>Genome and transcriptome sequences reveal the specific parasitism of the nematophagous Purpureocillium lilacinum 36-1.</title>
        <authorList>
            <person name="Xie J."/>
            <person name="Li S."/>
            <person name="Mo C."/>
            <person name="Xiao X."/>
            <person name="Peng D."/>
            <person name="Wang G."/>
            <person name="Xiao Y."/>
        </authorList>
    </citation>
    <scope>NUCLEOTIDE SEQUENCE [LARGE SCALE GENOMIC DNA]</scope>
    <source>
        <strain evidence="1 2">36-1</strain>
    </source>
</reference>
<evidence type="ECO:0000313" key="2">
    <source>
        <dbReference type="Proteomes" id="UP000245956"/>
    </source>
</evidence>
<gene>
    <name evidence="1" type="ORF">PCL_08515</name>
</gene>